<organism evidence="1 2">
    <name type="scientific">Halocaridina rubra</name>
    <name type="common">Hawaiian red shrimp</name>
    <dbReference type="NCBI Taxonomy" id="373956"/>
    <lineage>
        <taxon>Eukaryota</taxon>
        <taxon>Metazoa</taxon>
        <taxon>Ecdysozoa</taxon>
        <taxon>Arthropoda</taxon>
        <taxon>Crustacea</taxon>
        <taxon>Multicrustacea</taxon>
        <taxon>Malacostraca</taxon>
        <taxon>Eumalacostraca</taxon>
        <taxon>Eucarida</taxon>
        <taxon>Decapoda</taxon>
        <taxon>Pleocyemata</taxon>
        <taxon>Caridea</taxon>
        <taxon>Atyoidea</taxon>
        <taxon>Atyidae</taxon>
        <taxon>Halocaridina</taxon>
    </lineage>
</organism>
<dbReference type="EMBL" id="JAXCGZ010007585">
    <property type="protein sequence ID" value="KAK7079101.1"/>
    <property type="molecule type" value="Genomic_DNA"/>
</dbReference>
<evidence type="ECO:0000313" key="1">
    <source>
        <dbReference type="EMBL" id="KAK7079101.1"/>
    </source>
</evidence>
<dbReference type="Proteomes" id="UP001381693">
    <property type="component" value="Unassembled WGS sequence"/>
</dbReference>
<name>A0AAN9A3D4_HALRR</name>
<keyword evidence="2" id="KW-1185">Reference proteome</keyword>
<proteinExistence type="predicted"/>
<sequence>MREGVGFQQGCLNLGSNWFPPLWVPTGFFLFGFQRCSNWCPKHRVSGPSPLSVLSGFFLSKFQVISTILGLNGFPALFSSEYPSLCVPVGPVVYRLLWTPASLGYNGLPWVLAGVLLFGYHRGPSVCVPTGLFWFQRTNSSLSFNGTPRLWAPREFPSFMVRTVSLLFGFQRGPTFWVPIASFSISSNGTPCLCLYTYSILFWLQQTFFSLHSYETLSFGLQLSPTSYGSNKSLSLWLPMHFLLSEVRWAPLSLSTKGQPPPRDPTGLIFLGFRGGYLSLGSDSFSPFRVPKGFQASSSLDSSGLPPI</sequence>
<dbReference type="AlphaFoldDB" id="A0AAN9A3D4"/>
<evidence type="ECO:0000313" key="2">
    <source>
        <dbReference type="Proteomes" id="UP001381693"/>
    </source>
</evidence>
<gene>
    <name evidence="1" type="ORF">SK128_016441</name>
</gene>
<comment type="caution">
    <text evidence="1">The sequence shown here is derived from an EMBL/GenBank/DDBJ whole genome shotgun (WGS) entry which is preliminary data.</text>
</comment>
<reference evidence="1 2" key="1">
    <citation type="submission" date="2023-11" db="EMBL/GenBank/DDBJ databases">
        <title>Halocaridina rubra genome assembly.</title>
        <authorList>
            <person name="Smith C."/>
        </authorList>
    </citation>
    <scope>NUCLEOTIDE SEQUENCE [LARGE SCALE GENOMIC DNA]</scope>
    <source>
        <strain evidence="1">EP-1</strain>
        <tissue evidence="1">Whole</tissue>
    </source>
</reference>
<accession>A0AAN9A3D4</accession>
<protein>
    <submittedName>
        <fullName evidence="1">Uncharacterized protein</fullName>
    </submittedName>
</protein>